<evidence type="ECO:0000256" key="1">
    <source>
        <dbReference type="SAM" id="MobiDB-lite"/>
    </source>
</evidence>
<dbReference type="AlphaFoldDB" id="A0AAV4PLJ8"/>
<accession>A0AAV4PLJ8</accession>
<reference evidence="2 3" key="1">
    <citation type="submission" date="2021-06" db="EMBL/GenBank/DDBJ databases">
        <title>Caerostris extrusa draft genome.</title>
        <authorList>
            <person name="Kono N."/>
            <person name="Arakawa K."/>
        </authorList>
    </citation>
    <scope>NUCLEOTIDE SEQUENCE [LARGE SCALE GENOMIC DNA]</scope>
</reference>
<gene>
    <name evidence="2" type="ORF">CEXT_654591</name>
</gene>
<dbReference type="Proteomes" id="UP001054945">
    <property type="component" value="Unassembled WGS sequence"/>
</dbReference>
<protein>
    <submittedName>
        <fullName evidence="2">Uncharacterized protein</fullName>
    </submittedName>
</protein>
<evidence type="ECO:0000313" key="3">
    <source>
        <dbReference type="Proteomes" id="UP001054945"/>
    </source>
</evidence>
<keyword evidence="3" id="KW-1185">Reference proteome</keyword>
<comment type="caution">
    <text evidence="2">The sequence shown here is derived from an EMBL/GenBank/DDBJ whole genome shotgun (WGS) entry which is preliminary data.</text>
</comment>
<name>A0AAV4PLJ8_CAEEX</name>
<proteinExistence type="predicted"/>
<dbReference type="EMBL" id="BPLR01004674">
    <property type="protein sequence ID" value="GIX96656.1"/>
    <property type="molecule type" value="Genomic_DNA"/>
</dbReference>
<evidence type="ECO:0000313" key="2">
    <source>
        <dbReference type="EMBL" id="GIX96656.1"/>
    </source>
</evidence>
<organism evidence="2 3">
    <name type="scientific">Caerostris extrusa</name>
    <name type="common">Bark spider</name>
    <name type="synonym">Caerostris bankana</name>
    <dbReference type="NCBI Taxonomy" id="172846"/>
    <lineage>
        <taxon>Eukaryota</taxon>
        <taxon>Metazoa</taxon>
        <taxon>Ecdysozoa</taxon>
        <taxon>Arthropoda</taxon>
        <taxon>Chelicerata</taxon>
        <taxon>Arachnida</taxon>
        <taxon>Araneae</taxon>
        <taxon>Araneomorphae</taxon>
        <taxon>Entelegynae</taxon>
        <taxon>Araneoidea</taxon>
        <taxon>Araneidae</taxon>
        <taxon>Caerostris</taxon>
    </lineage>
</organism>
<sequence length="100" mass="11583">MLNPLRASPPRSLSTNENFPQRKPNPKSNSRRVPPPPFRNMRHGKVLSVRTSFPFLHPADQCCRKGGHRFKRFCHLPPRRRVEEEGTSKRFGSGAYFARD</sequence>
<feature type="region of interest" description="Disordered" evidence="1">
    <location>
        <begin position="1"/>
        <end position="43"/>
    </location>
</feature>